<evidence type="ECO:0000259" key="8">
    <source>
        <dbReference type="PROSITE" id="PS50928"/>
    </source>
</evidence>
<proteinExistence type="inferred from homology"/>
<dbReference type="SUPFAM" id="SSF161098">
    <property type="entry name" value="MetI-like"/>
    <property type="match status" value="1"/>
</dbReference>
<gene>
    <name evidence="9" type="ORF">BLM47_08895</name>
</gene>
<evidence type="ECO:0000313" key="10">
    <source>
        <dbReference type="Proteomes" id="UP000243688"/>
    </source>
</evidence>
<feature type="transmembrane region" description="Helical" evidence="7">
    <location>
        <begin position="92"/>
        <end position="115"/>
    </location>
</feature>
<dbReference type="PANTHER" id="PTHR32243:SF24">
    <property type="entry name" value="DIACETYLCHITOBIOSE UPTAKE SYSTEM PERMEASE PROTEIN NGCG"/>
    <property type="match status" value="1"/>
</dbReference>
<dbReference type="Gene3D" id="1.10.3720.10">
    <property type="entry name" value="MetI-like"/>
    <property type="match status" value="1"/>
</dbReference>
<dbReference type="CDD" id="cd06261">
    <property type="entry name" value="TM_PBP2"/>
    <property type="match status" value="1"/>
</dbReference>
<comment type="subcellular location">
    <subcellularLocation>
        <location evidence="1 7">Cell membrane</location>
        <topology evidence="1 7">Multi-pass membrane protein</topology>
    </subcellularLocation>
</comment>
<evidence type="ECO:0000256" key="7">
    <source>
        <dbReference type="RuleBase" id="RU363032"/>
    </source>
</evidence>
<evidence type="ECO:0000313" key="9">
    <source>
        <dbReference type="EMBL" id="PDO10153.1"/>
    </source>
</evidence>
<protein>
    <submittedName>
        <fullName evidence="9">Sugar ABC transporter permease</fullName>
    </submittedName>
</protein>
<keyword evidence="3" id="KW-1003">Cell membrane</keyword>
<dbReference type="GO" id="GO:0055085">
    <property type="term" value="P:transmembrane transport"/>
    <property type="evidence" value="ECO:0007669"/>
    <property type="project" value="InterPro"/>
</dbReference>
<dbReference type="InterPro" id="IPR000515">
    <property type="entry name" value="MetI-like"/>
</dbReference>
<dbReference type="Pfam" id="PF00528">
    <property type="entry name" value="BPD_transp_1"/>
    <property type="match status" value="1"/>
</dbReference>
<feature type="transmembrane region" description="Helical" evidence="7">
    <location>
        <begin position="59"/>
        <end position="80"/>
    </location>
</feature>
<evidence type="ECO:0000256" key="5">
    <source>
        <dbReference type="ARBA" id="ARBA00022989"/>
    </source>
</evidence>
<dbReference type="InterPro" id="IPR035906">
    <property type="entry name" value="MetI-like_sf"/>
</dbReference>
<keyword evidence="2 7" id="KW-0813">Transport</keyword>
<feature type="domain" description="ABC transmembrane type-1" evidence="8">
    <location>
        <begin position="55"/>
        <end position="247"/>
    </location>
</feature>
<dbReference type="PROSITE" id="PS50928">
    <property type="entry name" value="ABC_TM1"/>
    <property type="match status" value="1"/>
</dbReference>
<dbReference type="InterPro" id="IPR050901">
    <property type="entry name" value="BP-dep_ABC_trans_perm"/>
</dbReference>
<evidence type="ECO:0000256" key="6">
    <source>
        <dbReference type="ARBA" id="ARBA00023136"/>
    </source>
</evidence>
<accession>A0A2A6DZI3</accession>
<organism evidence="9 10">
    <name type="scientific">Candidatus Reconcilbacillus cellulovorans</name>
    <dbReference type="NCBI Taxonomy" id="1906605"/>
    <lineage>
        <taxon>Bacteria</taxon>
        <taxon>Bacillati</taxon>
        <taxon>Bacillota</taxon>
        <taxon>Bacilli</taxon>
        <taxon>Bacillales</taxon>
        <taxon>Paenibacillaceae</taxon>
        <taxon>Candidatus Reconcilbacillus</taxon>
    </lineage>
</organism>
<evidence type="ECO:0000256" key="1">
    <source>
        <dbReference type="ARBA" id="ARBA00004651"/>
    </source>
</evidence>
<feature type="transmembrane region" description="Helical" evidence="7">
    <location>
        <begin position="226"/>
        <end position="247"/>
    </location>
</feature>
<evidence type="ECO:0000256" key="2">
    <source>
        <dbReference type="ARBA" id="ARBA00022448"/>
    </source>
</evidence>
<comment type="caution">
    <text evidence="9">The sequence shown here is derived from an EMBL/GenBank/DDBJ whole genome shotgun (WGS) entry which is preliminary data.</text>
</comment>
<dbReference type="PANTHER" id="PTHR32243">
    <property type="entry name" value="MALTOSE TRANSPORT SYSTEM PERMEASE-RELATED"/>
    <property type="match status" value="1"/>
</dbReference>
<name>A0A2A6DZI3_9BACL</name>
<dbReference type="GO" id="GO:0005886">
    <property type="term" value="C:plasma membrane"/>
    <property type="evidence" value="ECO:0007669"/>
    <property type="project" value="UniProtKB-SubCell"/>
</dbReference>
<dbReference type="Proteomes" id="UP000243688">
    <property type="component" value="Unassembled WGS sequence"/>
</dbReference>
<feature type="transmembrane region" description="Helical" evidence="7">
    <location>
        <begin position="168"/>
        <end position="190"/>
    </location>
</feature>
<comment type="similarity">
    <text evidence="7">Belongs to the binding-protein-dependent transport system permease family.</text>
</comment>
<keyword evidence="5 7" id="KW-1133">Transmembrane helix</keyword>
<keyword evidence="6 7" id="KW-0472">Membrane</keyword>
<evidence type="ECO:0000256" key="3">
    <source>
        <dbReference type="ARBA" id="ARBA00022475"/>
    </source>
</evidence>
<evidence type="ECO:0000256" key="4">
    <source>
        <dbReference type="ARBA" id="ARBA00022692"/>
    </source>
</evidence>
<reference evidence="9 10" key="1">
    <citation type="submission" date="2016-12" db="EMBL/GenBank/DDBJ databases">
        <title>Candidatus Reconcilibacillus cellulovorans genome.</title>
        <authorList>
            <person name="Kolinko S."/>
            <person name="Wu Y.-W."/>
            <person name="Tachea F."/>
            <person name="Denzel E."/>
            <person name="Hiras J."/>
            <person name="Baecker N."/>
            <person name="Chan L.J."/>
            <person name="Eichorst S.A."/>
            <person name="Frey D."/>
            <person name="Adams P.D."/>
            <person name="Pray T."/>
            <person name="Tanjore D."/>
            <person name="Petzold C.J."/>
            <person name="Gladden J.M."/>
            <person name="Simmons B.A."/>
            <person name="Singer S.W."/>
        </authorList>
    </citation>
    <scope>NUCLEOTIDE SEQUENCE [LARGE SCALE GENOMIC DNA]</scope>
    <source>
        <strain evidence="9">JTherm</strain>
    </source>
</reference>
<dbReference type="EMBL" id="MOXJ01000019">
    <property type="protein sequence ID" value="PDO10153.1"/>
    <property type="molecule type" value="Genomic_DNA"/>
</dbReference>
<sequence length="262" mass="28883">MLTYVFVTLYPLVWVFFSSFKTNREIIERPWGLPSSLRFDNYVQAWSGSKVGTFFWNSLYVSTIAGTATVLLAAMTAFAITRMRFGRLSKGVSAVFLFGLLVPAGSLLVPLYMLLRELKLYNTPLALLFPYAAFGLPLTMFVIAAFFKSVPGELEEAGVVDGLGAIGLFARVVLPISVPTLVTVFILNFLSNWNEFIMANLFLAKEKYRTLPVGMVAFYDQLNMNYGGLCAAIMFSVLPVVALYAVLQQKIIEGITAGSVKG</sequence>
<keyword evidence="4 7" id="KW-0812">Transmembrane</keyword>
<dbReference type="AlphaFoldDB" id="A0A2A6DZI3"/>
<feature type="transmembrane region" description="Helical" evidence="7">
    <location>
        <begin position="127"/>
        <end position="147"/>
    </location>
</feature>